<dbReference type="CDD" id="cd01949">
    <property type="entry name" value="GGDEF"/>
    <property type="match status" value="1"/>
</dbReference>
<reference evidence="6 7" key="1">
    <citation type="journal article" date="2016" name="Nat. Commun.">
        <title>Thousands of microbial genomes shed light on interconnected biogeochemical processes in an aquifer system.</title>
        <authorList>
            <person name="Anantharaman K."/>
            <person name="Brown C.T."/>
            <person name="Hug L.A."/>
            <person name="Sharon I."/>
            <person name="Castelle C.J."/>
            <person name="Probst A.J."/>
            <person name="Thomas B.C."/>
            <person name="Singh A."/>
            <person name="Wilkins M.J."/>
            <person name="Karaoz U."/>
            <person name="Brodie E.L."/>
            <person name="Williams K.H."/>
            <person name="Hubbard S.S."/>
            <person name="Banfield J.F."/>
        </authorList>
    </citation>
    <scope>NUCLEOTIDE SEQUENCE [LARGE SCALE GENOMIC DNA]</scope>
</reference>
<dbReference type="Pfam" id="PF00072">
    <property type="entry name" value="Response_reg"/>
    <property type="match status" value="1"/>
</dbReference>
<evidence type="ECO:0000259" key="4">
    <source>
        <dbReference type="PROSITE" id="PS50110"/>
    </source>
</evidence>
<dbReference type="PROSITE" id="PS50887">
    <property type="entry name" value="GGDEF"/>
    <property type="match status" value="1"/>
</dbReference>
<comment type="catalytic activity">
    <reaction evidence="2">
        <text>2 GTP = 3',3'-c-di-GMP + 2 diphosphate</text>
        <dbReference type="Rhea" id="RHEA:24898"/>
        <dbReference type="ChEBI" id="CHEBI:33019"/>
        <dbReference type="ChEBI" id="CHEBI:37565"/>
        <dbReference type="ChEBI" id="CHEBI:58805"/>
        <dbReference type="EC" id="2.7.7.65"/>
    </reaction>
</comment>
<dbReference type="PANTHER" id="PTHR45138:SF9">
    <property type="entry name" value="DIGUANYLATE CYCLASE DGCM-RELATED"/>
    <property type="match status" value="1"/>
</dbReference>
<proteinExistence type="predicted"/>
<dbReference type="InterPro" id="IPR011006">
    <property type="entry name" value="CheY-like_superfamily"/>
</dbReference>
<dbReference type="GO" id="GO:1902201">
    <property type="term" value="P:negative regulation of bacterial-type flagellum-dependent cell motility"/>
    <property type="evidence" value="ECO:0007669"/>
    <property type="project" value="TreeGrafter"/>
</dbReference>
<dbReference type="PANTHER" id="PTHR45138">
    <property type="entry name" value="REGULATORY COMPONENTS OF SENSORY TRANSDUCTION SYSTEM"/>
    <property type="match status" value="1"/>
</dbReference>
<dbReference type="InterPro" id="IPR043128">
    <property type="entry name" value="Rev_trsase/Diguanyl_cyclase"/>
</dbReference>
<dbReference type="GO" id="GO:0043709">
    <property type="term" value="P:cell adhesion involved in single-species biofilm formation"/>
    <property type="evidence" value="ECO:0007669"/>
    <property type="project" value="TreeGrafter"/>
</dbReference>
<protein>
    <recommendedName>
        <fullName evidence="1">diguanylate cyclase</fullName>
        <ecNumber evidence="1">2.7.7.65</ecNumber>
    </recommendedName>
</protein>
<gene>
    <name evidence="6" type="ORF">A2557_09360</name>
</gene>
<dbReference type="SMART" id="SM00448">
    <property type="entry name" value="REC"/>
    <property type="match status" value="2"/>
</dbReference>
<dbReference type="InterPro" id="IPR001789">
    <property type="entry name" value="Sig_transdc_resp-reg_receiver"/>
</dbReference>
<dbReference type="SMART" id="SM00267">
    <property type="entry name" value="GGDEF"/>
    <property type="match status" value="1"/>
</dbReference>
<dbReference type="AlphaFoldDB" id="A0A1F6GQN3"/>
<dbReference type="Proteomes" id="UP000177583">
    <property type="component" value="Unassembled WGS sequence"/>
</dbReference>
<name>A0A1F6GQN3_9PROT</name>
<dbReference type="Pfam" id="PF00990">
    <property type="entry name" value="GGDEF"/>
    <property type="match status" value="1"/>
</dbReference>
<dbReference type="SUPFAM" id="SSF55073">
    <property type="entry name" value="Nucleotide cyclase"/>
    <property type="match status" value="1"/>
</dbReference>
<accession>A0A1F6GQN3</accession>
<evidence type="ECO:0000256" key="1">
    <source>
        <dbReference type="ARBA" id="ARBA00012528"/>
    </source>
</evidence>
<evidence type="ECO:0000259" key="5">
    <source>
        <dbReference type="PROSITE" id="PS50887"/>
    </source>
</evidence>
<dbReference type="Gene3D" id="3.40.50.2300">
    <property type="match status" value="2"/>
</dbReference>
<dbReference type="InterPro" id="IPR000160">
    <property type="entry name" value="GGDEF_dom"/>
</dbReference>
<sequence>MVPTILVIEGSEIQSRMVSEAIRRSLSLETWEARSLEQVQNYLSRKGERPLIAVSNLQLEGAQDGEAVDVCLDAGIPTLVLTSTYDPEIRKNLLDKQVVDYVIKSANSLNQITGLIRQLIKNSEFEVLIVDDSKLFRQEQSRLLRLMRLKTHEAEDGKQALVQLAQHPGIRLVLTDLEMPNLDGLALTNEIRKKYPKERLAVVGLSAYAVDETSAMFIKNGANDFLRKPFLQEEFNCRVMQNLEMIDLFDQLLKAAHADYLTGISNRRYFFSHSGSKLKPQVAQGVAMFDLDFFKKINDTYGHEAGDQVLVTFASLLDQHLGKLGQVARLGGEEFAAFFLELPPDQARTAVEGLRQAVAQTQVAFGQQRISMTVSVGFAVGPYGNLEQYLAEADKNLYFAKESGRNQVVG</sequence>
<dbReference type="InterPro" id="IPR050469">
    <property type="entry name" value="Diguanylate_Cyclase"/>
</dbReference>
<dbReference type="InterPro" id="IPR029787">
    <property type="entry name" value="Nucleotide_cyclase"/>
</dbReference>
<dbReference type="PROSITE" id="PS50110">
    <property type="entry name" value="RESPONSE_REGULATORY"/>
    <property type="match status" value="1"/>
</dbReference>
<evidence type="ECO:0000313" key="7">
    <source>
        <dbReference type="Proteomes" id="UP000177583"/>
    </source>
</evidence>
<feature type="modified residue" description="4-aspartylphosphate" evidence="3">
    <location>
        <position position="176"/>
    </location>
</feature>
<organism evidence="6 7">
    <name type="scientific">Candidatus Lambdaproteobacteria bacterium RIFOXYD2_FULL_56_26</name>
    <dbReference type="NCBI Taxonomy" id="1817773"/>
    <lineage>
        <taxon>Bacteria</taxon>
        <taxon>Pseudomonadati</taxon>
        <taxon>Pseudomonadota</taxon>
        <taxon>Candidatus Lambdaproteobacteria</taxon>
    </lineage>
</organism>
<evidence type="ECO:0000256" key="3">
    <source>
        <dbReference type="PROSITE-ProRule" id="PRU00169"/>
    </source>
</evidence>
<keyword evidence="3" id="KW-0597">Phosphoprotein</keyword>
<dbReference type="EMBL" id="MFNF01000046">
    <property type="protein sequence ID" value="OGH00422.1"/>
    <property type="molecule type" value="Genomic_DNA"/>
</dbReference>
<dbReference type="SUPFAM" id="SSF52172">
    <property type="entry name" value="CheY-like"/>
    <property type="match status" value="2"/>
</dbReference>
<dbReference type="Gene3D" id="3.30.70.270">
    <property type="match status" value="1"/>
</dbReference>
<dbReference type="GO" id="GO:0000160">
    <property type="term" value="P:phosphorelay signal transduction system"/>
    <property type="evidence" value="ECO:0007669"/>
    <property type="project" value="InterPro"/>
</dbReference>
<comment type="caution">
    <text evidence="6">The sequence shown here is derived from an EMBL/GenBank/DDBJ whole genome shotgun (WGS) entry which is preliminary data.</text>
</comment>
<dbReference type="NCBIfam" id="TIGR00254">
    <property type="entry name" value="GGDEF"/>
    <property type="match status" value="1"/>
</dbReference>
<dbReference type="EC" id="2.7.7.65" evidence="1"/>
<dbReference type="GO" id="GO:0005886">
    <property type="term" value="C:plasma membrane"/>
    <property type="evidence" value="ECO:0007669"/>
    <property type="project" value="TreeGrafter"/>
</dbReference>
<evidence type="ECO:0000256" key="2">
    <source>
        <dbReference type="ARBA" id="ARBA00034247"/>
    </source>
</evidence>
<dbReference type="GO" id="GO:0052621">
    <property type="term" value="F:diguanylate cyclase activity"/>
    <property type="evidence" value="ECO:0007669"/>
    <property type="project" value="UniProtKB-EC"/>
</dbReference>
<feature type="domain" description="Response regulatory" evidence="4">
    <location>
        <begin position="126"/>
        <end position="243"/>
    </location>
</feature>
<feature type="domain" description="GGDEF" evidence="5">
    <location>
        <begin position="282"/>
        <end position="410"/>
    </location>
</feature>
<evidence type="ECO:0000313" key="6">
    <source>
        <dbReference type="EMBL" id="OGH00422.1"/>
    </source>
</evidence>